<evidence type="ECO:0000259" key="3">
    <source>
        <dbReference type="PROSITE" id="PS50086"/>
    </source>
</evidence>
<dbReference type="PANTHER" id="PTHR20913">
    <property type="entry name" value="TBC1 DOMAIN FAMILY MEMBER 20/GTPASE"/>
    <property type="match status" value="1"/>
</dbReference>
<dbReference type="GO" id="GO:0006888">
    <property type="term" value="P:endoplasmic reticulum to Golgi vesicle-mediated transport"/>
    <property type="evidence" value="ECO:0007669"/>
    <property type="project" value="TreeGrafter"/>
</dbReference>
<reference evidence="4" key="1">
    <citation type="journal article" date="2020" name="Fungal Divers.">
        <title>Resolving the Mortierellaceae phylogeny through synthesis of multi-gene phylogenetics and phylogenomics.</title>
        <authorList>
            <person name="Vandepol N."/>
            <person name="Liber J."/>
            <person name="Desiro A."/>
            <person name="Na H."/>
            <person name="Kennedy M."/>
            <person name="Barry K."/>
            <person name="Grigoriev I.V."/>
            <person name="Miller A.N."/>
            <person name="O'Donnell K."/>
            <person name="Stajich J.E."/>
            <person name="Bonito G."/>
        </authorList>
    </citation>
    <scope>NUCLEOTIDE SEQUENCE</scope>
    <source>
        <strain evidence="4">NVP60</strain>
    </source>
</reference>
<dbReference type="GO" id="GO:0005789">
    <property type="term" value="C:endoplasmic reticulum membrane"/>
    <property type="evidence" value="ECO:0007669"/>
    <property type="project" value="TreeGrafter"/>
</dbReference>
<protein>
    <recommendedName>
        <fullName evidence="3">Rab-GAP TBC domain-containing protein</fullName>
    </recommendedName>
</protein>
<dbReference type="Pfam" id="PF00566">
    <property type="entry name" value="RabGAP-TBC"/>
    <property type="match status" value="1"/>
</dbReference>
<dbReference type="InterPro" id="IPR045913">
    <property type="entry name" value="TBC20/Gyp8-like"/>
</dbReference>
<dbReference type="SUPFAM" id="SSF47923">
    <property type="entry name" value="Ypt/Rab-GAP domain of gyp1p"/>
    <property type="match status" value="2"/>
</dbReference>
<feature type="compositionally biased region" description="Low complexity" evidence="2">
    <location>
        <begin position="10"/>
        <end position="21"/>
    </location>
</feature>
<dbReference type="InterPro" id="IPR035969">
    <property type="entry name" value="Rab-GAP_TBC_sf"/>
</dbReference>
<evidence type="ECO:0000313" key="4">
    <source>
        <dbReference type="EMBL" id="KAG0292395.1"/>
    </source>
</evidence>
<dbReference type="SMART" id="SM00164">
    <property type="entry name" value="TBC"/>
    <property type="match status" value="1"/>
</dbReference>
<dbReference type="OrthoDB" id="206700at2759"/>
<proteinExistence type="predicted"/>
<dbReference type="InterPro" id="IPR000195">
    <property type="entry name" value="Rab-GAP-TBC_dom"/>
</dbReference>
<dbReference type="PANTHER" id="PTHR20913:SF7">
    <property type="entry name" value="RE60063P"/>
    <property type="match status" value="1"/>
</dbReference>
<feature type="domain" description="Rab-GAP TBC" evidence="3">
    <location>
        <begin position="72"/>
        <end position="258"/>
    </location>
</feature>
<dbReference type="Proteomes" id="UP000823405">
    <property type="component" value="Unassembled WGS sequence"/>
</dbReference>
<sequence>MTRARQLHAGFHSTRSSSHFSSGGGGGGSLRHRRPKTKDSLEKEKRIRRLDEAIVSGNIEELRKLSVTGAGFVTDGIRRRAWPLLLRTHVPRRQTTVDKSIPHKDDGQVRLDVIRSFTHLSSDTKSQQVYKKQKQDELLHVILDVLQRHPKLSYYQGFHDVCTCLIIVLGKEAATLAAETLAMFFFRDCMLDNLEPVLEQLSLMTALLKLEDPEVQEFLDRSETLPFFPLSWVITWCAHDLQDFDKIARLYDFLICFNPLMSVYMAAAVVMSRREELLEVECDNAMVHTFLTKFPKNVDLELIISHAHQLYTTYPPEALQKRSENWLDENSCVNTFRRPRMHLYDSADENISSTPIDFTPIDELLSKPRIKKEKDASALSKYPNNSLYLYRRNMAAMLAFSAASMGTAALILLNSDMFSPDPSVPSATTQSEPLKNFP</sequence>
<keyword evidence="1" id="KW-0343">GTPase activation</keyword>
<evidence type="ECO:0000256" key="1">
    <source>
        <dbReference type="ARBA" id="ARBA00022468"/>
    </source>
</evidence>
<name>A0A9P6QQB2_9FUNG</name>
<keyword evidence="5" id="KW-1185">Reference proteome</keyword>
<evidence type="ECO:0000256" key="2">
    <source>
        <dbReference type="SAM" id="MobiDB-lite"/>
    </source>
</evidence>
<accession>A0A9P6QQB2</accession>
<evidence type="ECO:0000313" key="5">
    <source>
        <dbReference type="Proteomes" id="UP000823405"/>
    </source>
</evidence>
<gene>
    <name evidence="4" type="ORF">BGZ97_005605</name>
</gene>
<dbReference type="PROSITE" id="PS50086">
    <property type="entry name" value="TBC_RABGAP"/>
    <property type="match status" value="1"/>
</dbReference>
<dbReference type="EMBL" id="JAAAIN010002511">
    <property type="protein sequence ID" value="KAG0292395.1"/>
    <property type="molecule type" value="Genomic_DNA"/>
</dbReference>
<dbReference type="Gene3D" id="1.10.472.80">
    <property type="entry name" value="Ypt/Rab-GAP domain of gyp1p, domain 3"/>
    <property type="match status" value="1"/>
</dbReference>
<feature type="region of interest" description="Disordered" evidence="2">
    <location>
        <begin position="1"/>
        <end position="44"/>
    </location>
</feature>
<comment type="caution">
    <text evidence="4">The sequence shown here is derived from an EMBL/GenBank/DDBJ whole genome shotgun (WGS) entry which is preliminary data.</text>
</comment>
<organism evidence="4 5">
    <name type="scientific">Linnemannia gamsii</name>
    <dbReference type="NCBI Taxonomy" id="64522"/>
    <lineage>
        <taxon>Eukaryota</taxon>
        <taxon>Fungi</taxon>
        <taxon>Fungi incertae sedis</taxon>
        <taxon>Mucoromycota</taxon>
        <taxon>Mortierellomycotina</taxon>
        <taxon>Mortierellomycetes</taxon>
        <taxon>Mortierellales</taxon>
        <taxon>Mortierellaceae</taxon>
        <taxon>Linnemannia</taxon>
    </lineage>
</organism>
<dbReference type="Gene3D" id="1.10.8.1310">
    <property type="match status" value="1"/>
</dbReference>
<dbReference type="AlphaFoldDB" id="A0A9P6QQB2"/>
<dbReference type="GO" id="GO:0005096">
    <property type="term" value="F:GTPase activator activity"/>
    <property type="evidence" value="ECO:0007669"/>
    <property type="project" value="UniProtKB-KW"/>
</dbReference>